<gene>
    <name evidence="2" type="ORF">PAXINDRAFT_20338</name>
</gene>
<reference evidence="2 3" key="1">
    <citation type="submission" date="2014-06" db="EMBL/GenBank/DDBJ databases">
        <authorList>
            <consortium name="DOE Joint Genome Institute"/>
            <person name="Kuo A."/>
            <person name="Kohler A."/>
            <person name="Nagy L.G."/>
            <person name="Floudas D."/>
            <person name="Copeland A."/>
            <person name="Barry K.W."/>
            <person name="Cichocki N."/>
            <person name="Veneault-Fourrey C."/>
            <person name="LaButti K."/>
            <person name="Lindquist E.A."/>
            <person name="Lipzen A."/>
            <person name="Lundell T."/>
            <person name="Morin E."/>
            <person name="Murat C."/>
            <person name="Sun H."/>
            <person name="Tunlid A."/>
            <person name="Henrissat B."/>
            <person name="Grigoriev I.V."/>
            <person name="Hibbett D.S."/>
            <person name="Martin F."/>
            <person name="Nordberg H.P."/>
            <person name="Cantor M.N."/>
            <person name="Hua S.X."/>
        </authorList>
    </citation>
    <scope>NUCLEOTIDE SEQUENCE [LARGE SCALE GENOMIC DNA]</scope>
    <source>
        <strain evidence="2 3">ATCC 200175</strain>
    </source>
</reference>
<evidence type="ECO:0000256" key="1">
    <source>
        <dbReference type="SAM" id="MobiDB-lite"/>
    </source>
</evidence>
<evidence type="ECO:0000313" key="3">
    <source>
        <dbReference type="Proteomes" id="UP000053647"/>
    </source>
</evidence>
<feature type="region of interest" description="Disordered" evidence="1">
    <location>
        <begin position="1"/>
        <end position="22"/>
    </location>
</feature>
<proteinExistence type="predicted"/>
<dbReference type="OrthoDB" id="2692523at2759"/>
<dbReference type="HOGENOM" id="CLU_1402860_0_0_1"/>
<feature type="compositionally biased region" description="Polar residues" evidence="1">
    <location>
        <begin position="1"/>
        <end position="20"/>
    </location>
</feature>
<dbReference type="AlphaFoldDB" id="A0A0C9T537"/>
<dbReference type="Proteomes" id="UP000053647">
    <property type="component" value="Unassembled WGS sequence"/>
</dbReference>
<protein>
    <submittedName>
        <fullName evidence="2">Uncharacterized protein</fullName>
    </submittedName>
</protein>
<accession>A0A0C9T537</accession>
<reference evidence="3" key="2">
    <citation type="submission" date="2015-01" db="EMBL/GenBank/DDBJ databases">
        <title>Evolutionary Origins and Diversification of the Mycorrhizal Mutualists.</title>
        <authorList>
            <consortium name="DOE Joint Genome Institute"/>
            <consortium name="Mycorrhizal Genomics Consortium"/>
            <person name="Kohler A."/>
            <person name="Kuo A."/>
            <person name="Nagy L.G."/>
            <person name="Floudas D."/>
            <person name="Copeland A."/>
            <person name="Barry K.W."/>
            <person name="Cichocki N."/>
            <person name="Veneault-Fourrey C."/>
            <person name="LaButti K."/>
            <person name="Lindquist E.A."/>
            <person name="Lipzen A."/>
            <person name="Lundell T."/>
            <person name="Morin E."/>
            <person name="Murat C."/>
            <person name="Riley R."/>
            <person name="Ohm R."/>
            <person name="Sun H."/>
            <person name="Tunlid A."/>
            <person name="Henrissat B."/>
            <person name="Grigoriev I.V."/>
            <person name="Hibbett D.S."/>
            <person name="Martin F."/>
        </authorList>
    </citation>
    <scope>NUCLEOTIDE SEQUENCE [LARGE SCALE GENOMIC DNA]</scope>
    <source>
        <strain evidence="3">ATCC 200175</strain>
    </source>
</reference>
<keyword evidence="3" id="KW-1185">Reference proteome</keyword>
<evidence type="ECO:0000313" key="2">
    <source>
        <dbReference type="EMBL" id="KIJ06473.1"/>
    </source>
</evidence>
<sequence length="194" mass="22126">MLNQKPVNKLSAQTQSSRPTSEVEARQYRNLVDEWNKVVSEIRTIKGFSRFLLPPLFTDLQEASCEGLVIVLIASRFSCDAIIVLHKQSPVHIHLNTTLNTLTMLTNQFRKEIFNLKEEQPTFTRNDQQERSSHSETTEKLSAVLAETLEAPHLHPKREISNGMIKVLRSLWATVASPVVVELEKANIERVEQI</sequence>
<name>A0A0C9T537_PAXIN</name>
<dbReference type="EMBL" id="KN820309">
    <property type="protein sequence ID" value="KIJ06473.1"/>
    <property type="molecule type" value="Genomic_DNA"/>
</dbReference>
<organism evidence="2 3">
    <name type="scientific">Paxillus involutus ATCC 200175</name>
    <dbReference type="NCBI Taxonomy" id="664439"/>
    <lineage>
        <taxon>Eukaryota</taxon>
        <taxon>Fungi</taxon>
        <taxon>Dikarya</taxon>
        <taxon>Basidiomycota</taxon>
        <taxon>Agaricomycotina</taxon>
        <taxon>Agaricomycetes</taxon>
        <taxon>Agaricomycetidae</taxon>
        <taxon>Boletales</taxon>
        <taxon>Paxilineae</taxon>
        <taxon>Paxillaceae</taxon>
        <taxon>Paxillus</taxon>
    </lineage>
</organism>